<name>A0A9D1J9V7_9FIRM</name>
<evidence type="ECO:0000313" key="3">
    <source>
        <dbReference type="Proteomes" id="UP000823912"/>
    </source>
</evidence>
<evidence type="ECO:0000256" key="1">
    <source>
        <dbReference type="SAM" id="MobiDB-lite"/>
    </source>
</evidence>
<reference evidence="2" key="2">
    <citation type="journal article" date="2021" name="PeerJ">
        <title>Extensive microbial diversity within the chicken gut microbiome revealed by metagenomics and culture.</title>
        <authorList>
            <person name="Gilroy R."/>
            <person name="Ravi A."/>
            <person name="Getino M."/>
            <person name="Pursley I."/>
            <person name="Horton D.L."/>
            <person name="Alikhan N.F."/>
            <person name="Baker D."/>
            <person name="Gharbi K."/>
            <person name="Hall N."/>
            <person name="Watson M."/>
            <person name="Adriaenssens E.M."/>
            <person name="Foster-Nyarko E."/>
            <person name="Jarju S."/>
            <person name="Secka A."/>
            <person name="Antonio M."/>
            <person name="Oren A."/>
            <person name="Chaudhuri R.R."/>
            <person name="La Ragione R."/>
            <person name="Hildebrand F."/>
            <person name="Pallen M.J."/>
        </authorList>
    </citation>
    <scope>NUCLEOTIDE SEQUENCE</scope>
    <source>
        <strain evidence="2">ChiSjej5B23-6657</strain>
    </source>
</reference>
<protein>
    <submittedName>
        <fullName evidence="2">Uncharacterized protein</fullName>
    </submittedName>
</protein>
<gene>
    <name evidence="2" type="ORF">IAA55_01850</name>
</gene>
<dbReference type="EMBL" id="DVHM01000032">
    <property type="protein sequence ID" value="HIR70006.1"/>
    <property type="molecule type" value="Genomic_DNA"/>
</dbReference>
<accession>A0A9D1J9V7</accession>
<feature type="region of interest" description="Disordered" evidence="1">
    <location>
        <begin position="326"/>
        <end position="354"/>
    </location>
</feature>
<evidence type="ECO:0000313" key="2">
    <source>
        <dbReference type="EMBL" id="HIR70006.1"/>
    </source>
</evidence>
<sequence>MGQHIETYRKIIEKDPVFSEISRQMVSSGDGSFQEQMTCFLLAPVAVSFAAWVLREAVGRKIDRVYFLARDGWQFYQAARALQKSWKLSVELRYLYCSRYSLRIPCYCLMGEEALGYICLRGMEVSFADMMARAGLDEGEAAAIAEKIGYREDIRKPIPLTQIPKFRERLSQCPLFLEKMQNVSREAYRNAMDYFDREGLLEEGSFAIADSGWTGTTQQVLEQLLASGGRKRPLDGFYFGLYDLPAGVDPLRYHTFYFSPAGNLRRKAEFSNSLFEAVFSAPHGMTVGYREGGTGPVLAAERGLQADEMERQTEWIERYAECYGQKRPAPGQDGGERNGSGQGSPGESAADTSEKDARFIARLLRLFMSRPDRSEAEVYGNYRFSDDVTEKRTHPLALPMTEDELLSGHILEKFRRLYLKRNLPVRESAWYEGSAKLYSSRAAWHQRHYRRYKELIYLRKGLERKLRK</sequence>
<comment type="caution">
    <text evidence="2">The sequence shown here is derived from an EMBL/GenBank/DDBJ whole genome shotgun (WGS) entry which is preliminary data.</text>
</comment>
<organism evidence="2 3">
    <name type="scientific">Candidatus Pullilachnospira gallistercoris</name>
    <dbReference type="NCBI Taxonomy" id="2840911"/>
    <lineage>
        <taxon>Bacteria</taxon>
        <taxon>Bacillati</taxon>
        <taxon>Bacillota</taxon>
        <taxon>Clostridia</taxon>
        <taxon>Lachnospirales</taxon>
        <taxon>Lachnospiraceae</taxon>
        <taxon>Lachnospiraceae incertae sedis</taxon>
        <taxon>Candidatus Pullilachnospira</taxon>
    </lineage>
</organism>
<proteinExistence type="predicted"/>
<dbReference type="AlphaFoldDB" id="A0A9D1J9V7"/>
<dbReference type="Proteomes" id="UP000823912">
    <property type="component" value="Unassembled WGS sequence"/>
</dbReference>
<reference evidence="2" key="1">
    <citation type="submission" date="2020-10" db="EMBL/GenBank/DDBJ databases">
        <authorList>
            <person name="Gilroy R."/>
        </authorList>
    </citation>
    <scope>NUCLEOTIDE SEQUENCE</scope>
    <source>
        <strain evidence="2">ChiSjej5B23-6657</strain>
    </source>
</reference>